<dbReference type="Gene3D" id="1.25.50.20">
    <property type="match status" value="2"/>
</dbReference>
<evidence type="ECO:0000256" key="10">
    <source>
        <dbReference type="ARBA" id="ARBA00023288"/>
    </source>
</evidence>
<dbReference type="EMBL" id="JAANHZ010000770">
    <property type="protein sequence ID" value="KAG5307212.1"/>
    <property type="molecule type" value="Genomic_DNA"/>
</dbReference>
<evidence type="ECO:0000256" key="11">
    <source>
        <dbReference type="PIRSR" id="PIRSR634016-1"/>
    </source>
</evidence>
<evidence type="ECO:0000256" key="2">
    <source>
        <dbReference type="ARBA" id="ARBA00010136"/>
    </source>
</evidence>
<dbReference type="GO" id="GO:0098552">
    <property type="term" value="C:side of membrane"/>
    <property type="evidence" value="ECO:0007669"/>
    <property type="project" value="UniProtKB-KW"/>
</dbReference>
<keyword evidence="19" id="KW-1185">Reference proteome</keyword>
<evidence type="ECO:0000256" key="6">
    <source>
        <dbReference type="ARBA" id="ARBA00022723"/>
    </source>
</evidence>
<feature type="non-terminal residue" evidence="18">
    <location>
        <position position="1043"/>
    </location>
</feature>
<evidence type="ECO:0000256" key="14">
    <source>
        <dbReference type="SAM" id="SignalP"/>
    </source>
</evidence>
<feature type="non-terminal residue" evidence="18">
    <location>
        <position position="1"/>
    </location>
</feature>
<feature type="site" description="Transition state stabilizer" evidence="13">
    <location>
        <position position="417"/>
    </location>
</feature>
<keyword evidence="7" id="KW-0378">Hydrolase</keyword>
<dbReference type="InterPro" id="IPR014782">
    <property type="entry name" value="Peptidase_M1_dom"/>
</dbReference>
<dbReference type="Pfam" id="PF17900">
    <property type="entry name" value="Peptidase_M1_N"/>
    <property type="match status" value="1"/>
</dbReference>
<comment type="subcellular location">
    <subcellularLocation>
        <location evidence="1">Cell membrane</location>
        <topology evidence="1">Lipid-anchor</topology>
        <topology evidence="1">GPI-anchor</topology>
    </subcellularLocation>
</comment>
<dbReference type="Gene3D" id="2.60.40.1910">
    <property type="match status" value="1"/>
</dbReference>
<evidence type="ECO:0000259" key="16">
    <source>
        <dbReference type="Pfam" id="PF11838"/>
    </source>
</evidence>
<evidence type="ECO:0000256" key="8">
    <source>
        <dbReference type="ARBA" id="ARBA00022833"/>
    </source>
</evidence>
<dbReference type="InterPro" id="IPR034016">
    <property type="entry name" value="M1_APN-typ"/>
</dbReference>
<dbReference type="Pfam" id="PF11838">
    <property type="entry name" value="ERAP1_C"/>
    <property type="match status" value="2"/>
</dbReference>
<feature type="domain" description="Aminopeptidase N-like N-terminal" evidence="17">
    <location>
        <begin position="39"/>
        <end position="228"/>
    </location>
</feature>
<dbReference type="PANTHER" id="PTHR11533">
    <property type="entry name" value="PROTEASE M1 ZINC METALLOPROTEASE"/>
    <property type="match status" value="1"/>
</dbReference>
<feature type="domain" description="ERAP1-like C-terminal" evidence="16">
    <location>
        <begin position="968"/>
        <end position="1042"/>
    </location>
</feature>
<comment type="similarity">
    <text evidence="2">Belongs to the peptidase M1 family.</text>
</comment>
<feature type="chain" id="PRO_5032477456" evidence="14">
    <location>
        <begin position="23"/>
        <end position="1043"/>
    </location>
</feature>
<keyword evidence="8 12" id="KW-0862">Zinc</keyword>
<dbReference type="CDD" id="cd09601">
    <property type="entry name" value="M1_APN-Q_like"/>
    <property type="match status" value="1"/>
</dbReference>
<comment type="caution">
    <text evidence="18">The sequence shown here is derived from an EMBL/GenBank/DDBJ whole genome shotgun (WGS) entry which is preliminary data.</text>
</comment>
<dbReference type="GO" id="GO:0042277">
    <property type="term" value="F:peptide binding"/>
    <property type="evidence" value="ECO:0007669"/>
    <property type="project" value="TreeGrafter"/>
</dbReference>
<dbReference type="GO" id="GO:0006508">
    <property type="term" value="P:proteolysis"/>
    <property type="evidence" value="ECO:0007669"/>
    <property type="project" value="UniProtKB-KW"/>
</dbReference>
<keyword evidence="4" id="KW-0336">GPI-anchor</keyword>
<dbReference type="InterPro" id="IPR050344">
    <property type="entry name" value="Peptidase_M1_aminopeptidases"/>
</dbReference>
<evidence type="ECO:0000256" key="5">
    <source>
        <dbReference type="ARBA" id="ARBA00022670"/>
    </source>
</evidence>
<dbReference type="GO" id="GO:0005615">
    <property type="term" value="C:extracellular space"/>
    <property type="evidence" value="ECO:0007669"/>
    <property type="project" value="TreeGrafter"/>
</dbReference>
<evidence type="ECO:0000256" key="13">
    <source>
        <dbReference type="PIRSR" id="PIRSR634016-4"/>
    </source>
</evidence>
<evidence type="ECO:0000256" key="1">
    <source>
        <dbReference type="ARBA" id="ARBA00004609"/>
    </source>
</evidence>
<keyword evidence="5" id="KW-0645">Protease</keyword>
<keyword evidence="6 12" id="KW-0479">Metal-binding</keyword>
<dbReference type="PRINTS" id="PR00756">
    <property type="entry name" value="ALADIPTASE"/>
</dbReference>
<sequence>MIFLKLLLKNIGLILTIKTVFCVGNSLENIGRLPNNTMPVHYDISLISYLEEGNFTFYGKSNVKFKICYASSKISLHSKELEINETATMLISDKDTIYKPMEHIYNNVTDILTLNFKNVLSPGLYILNMKFSGNLLPISMRRGFMKFPYTIDKGNDTKWLAVTHFEPDGARRMFPCWDEPALKATFNISVKHRQKYGVLSNMPIREQFLEQDGMMQTHFDITPIMSTYTVAIVMSDFVRVPNANETINMWCKSSLTSKVKFAHSIAEKVVEFLIQYTNSSQKVPKMDHVLIPSFIVDGMENWGLIIYSESNIIYDEKSNPIDKKAQAILISHELAHQWFGNLVTPVWWTYLWLSEGLASFFEAYTINEIFKDWRAMDLFVIENLQHCWIIDTGLMNSVTLKLNNTLDEHLVFSSEVYKKAPTLLRMLHNTITAEVFRKGLIRYLSKHQFSTATPDDLWSAMQSALDESDIPHENYAIKEITKSIYWKNNGFLFTTPNIYKHLTFLFILFFLLSRKFYNSTSFNFMYFSIYFDKFNLIINITNNATGYYSVFYDVTNWKKIIHYLKSREYRNIHVLNRAQIIIDSFAMVTNNQINGYLFVQLISNLAVDKNYVAWQPFFNIIESLQTSLSFPEIRNIKIRFDQLFSRLFEYVGYEEGLNDDHITKLTRSKALQWACLSGHEECKKMTALKLSEYLANNEIHKIPSFMFCTGMMAANRTTWDKMLELYLKKLKGENYDKVLLWGLSCAEDPDIIINYLNTAKNALLFSKHEYSLILVFILKRHMRNDTILDYILKNFMVIKPILFTTSSIINLILENIYSIEQVDKVCILFHVVCFNMIQYALIMLLLIPTCSLDVWSTIGSSSSILWSAMQSVLDESHIPHKDYIIKEVMDTWMNQERYPFVHVVRNYENWRSNNITNVSKKIMSENKIIKWWIPISFATQSYLDFSNTRYWLQPDRHNISFTINPNDWIIINLQQSGYYRVSYDITNWKKILHYLNSKKYTNIHVLNRAQIITNSFAMDDRTNGYFFIQLISYLFQETDYVAL</sequence>
<dbReference type="GO" id="GO:0005737">
    <property type="term" value="C:cytoplasm"/>
    <property type="evidence" value="ECO:0007669"/>
    <property type="project" value="TreeGrafter"/>
</dbReference>
<name>A0A836EKG8_9HYME</name>
<dbReference type="AlphaFoldDB" id="A0A836EKG8"/>
<organism evidence="18 19">
    <name type="scientific">Acromyrmex insinuator</name>
    <dbReference type="NCBI Taxonomy" id="230686"/>
    <lineage>
        <taxon>Eukaryota</taxon>
        <taxon>Metazoa</taxon>
        <taxon>Ecdysozoa</taxon>
        <taxon>Arthropoda</taxon>
        <taxon>Hexapoda</taxon>
        <taxon>Insecta</taxon>
        <taxon>Pterygota</taxon>
        <taxon>Neoptera</taxon>
        <taxon>Endopterygota</taxon>
        <taxon>Hymenoptera</taxon>
        <taxon>Apocrita</taxon>
        <taxon>Aculeata</taxon>
        <taxon>Formicoidea</taxon>
        <taxon>Formicidae</taxon>
        <taxon>Myrmicinae</taxon>
        <taxon>Acromyrmex</taxon>
    </lineage>
</organism>
<keyword evidence="10" id="KW-0449">Lipoprotein</keyword>
<feature type="binding site" evidence="12">
    <location>
        <position position="332"/>
    </location>
    <ligand>
        <name>Zn(2+)</name>
        <dbReference type="ChEBI" id="CHEBI:29105"/>
        <note>catalytic</note>
    </ligand>
</feature>
<feature type="binding site" evidence="12">
    <location>
        <position position="336"/>
    </location>
    <ligand>
        <name>Zn(2+)</name>
        <dbReference type="ChEBI" id="CHEBI:29105"/>
        <note>catalytic</note>
    </ligand>
</feature>
<dbReference type="InterPro" id="IPR027268">
    <property type="entry name" value="Peptidase_M4/M1_CTD_sf"/>
</dbReference>
<evidence type="ECO:0000313" key="19">
    <source>
        <dbReference type="Proteomes" id="UP000667349"/>
    </source>
</evidence>
<evidence type="ECO:0000256" key="7">
    <source>
        <dbReference type="ARBA" id="ARBA00022801"/>
    </source>
</evidence>
<keyword evidence="9" id="KW-0482">Metalloprotease</keyword>
<feature type="domain" description="Peptidase M1 membrane alanine aminopeptidase" evidence="15">
    <location>
        <begin position="262"/>
        <end position="466"/>
    </location>
</feature>
<evidence type="ECO:0000256" key="4">
    <source>
        <dbReference type="ARBA" id="ARBA00022622"/>
    </source>
</evidence>
<evidence type="ECO:0000256" key="12">
    <source>
        <dbReference type="PIRSR" id="PIRSR634016-3"/>
    </source>
</evidence>
<dbReference type="SUPFAM" id="SSF55486">
    <property type="entry name" value="Metalloproteases ('zincins'), catalytic domain"/>
    <property type="match status" value="1"/>
</dbReference>
<reference evidence="18" key="1">
    <citation type="submission" date="2020-02" db="EMBL/GenBank/DDBJ databases">
        <title>Relaxed selection underlies rapid genomic changes in the transitions from sociality to social parasitism in ants.</title>
        <authorList>
            <person name="Bi X."/>
        </authorList>
    </citation>
    <scope>NUCLEOTIDE SEQUENCE</scope>
    <source>
        <strain evidence="18">BGI-DK2013a</strain>
        <tissue evidence="18">Whole body</tissue>
    </source>
</reference>
<dbReference type="Proteomes" id="UP000667349">
    <property type="component" value="Unassembled WGS sequence"/>
</dbReference>
<evidence type="ECO:0000256" key="3">
    <source>
        <dbReference type="ARBA" id="ARBA00022438"/>
    </source>
</evidence>
<evidence type="ECO:0000313" key="18">
    <source>
        <dbReference type="EMBL" id="KAG5307212.1"/>
    </source>
</evidence>
<evidence type="ECO:0000259" key="17">
    <source>
        <dbReference type="Pfam" id="PF17900"/>
    </source>
</evidence>
<feature type="binding site" evidence="12">
    <location>
        <position position="355"/>
    </location>
    <ligand>
        <name>Zn(2+)</name>
        <dbReference type="ChEBI" id="CHEBI:29105"/>
        <note>catalytic</note>
    </ligand>
</feature>
<evidence type="ECO:0000259" key="15">
    <source>
        <dbReference type="Pfam" id="PF01433"/>
    </source>
</evidence>
<dbReference type="InterPro" id="IPR024571">
    <property type="entry name" value="ERAP1-like_C_dom"/>
</dbReference>
<dbReference type="Gene3D" id="1.10.390.10">
    <property type="entry name" value="Neutral Protease Domain 2"/>
    <property type="match status" value="1"/>
</dbReference>
<feature type="domain" description="ERAP1-like C-terminal" evidence="16">
    <location>
        <begin position="543"/>
        <end position="825"/>
    </location>
</feature>
<dbReference type="InterPro" id="IPR045357">
    <property type="entry name" value="Aminopeptidase_N-like_N"/>
</dbReference>
<dbReference type="InterPro" id="IPR001930">
    <property type="entry name" value="Peptidase_M1"/>
</dbReference>
<dbReference type="GO" id="GO:0070006">
    <property type="term" value="F:metalloaminopeptidase activity"/>
    <property type="evidence" value="ECO:0007669"/>
    <property type="project" value="TreeGrafter"/>
</dbReference>
<feature type="active site" description="Proton acceptor" evidence="11">
    <location>
        <position position="333"/>
    </location>
</feature>
<dbReference type="InterPro" id="IPR042097">
    <property type="entry name" value="Aminopeptidase_N-like_N_sf"/>
</dbReference>
<comment type="cofactor">
    <cofactor evidence="12">
        <name>Zn(2+)</name>
        <dbReference type="ChEBI" id="CHEBI:29105"/>
    </cofactor>
    <text evidence="12">Binds 1 zinc ion per subunit.</text>
</comment>
<dbReference type="GO" id="GO:0008270">
    <property type="term" value="F:zinc ion binding"/>
    <property type="evidence" value="ECO:0007669"/>
    <property type="project" value="InterPro"/>
</dbReference>
<accession>A0A836EKG8</accession>
<keyword evidence="4" id="KW-0325">Glycoprotein</keyword>
<dbReference type="FunFam" id="1.10.390.10:FF:000013">
    <property type="entry name" value="Aminopeptidase N"/>
    <property type="match status" value="1"/>
</dbReference>
<dbReference type="GO" id="GO:0043171">
    <property type="term" value="P:peptide catabolic process"/>
    <property type="evidence" value="ECO:0007669"/>
    <property type="project" value="TreeGrafter"/>
</dbReference>
<feature type="signal peptide" evidence="14">
    <location>
        <begin position="1"/>
        <end position="22"/>
    </location>
</feature>
<gene>
    <name evidence="18" type="primary">Enpep_4</name>
    <name evidence="18" type="ORF">G6Z75_0003344</name>
</gene>
<dbReference type="Pfam" id="PF01433">
    <property type="entry name" value="Peptidase_M1"/>
    <property type="match status" value="1"/>
</dbReference>
<keyword evidence="14" id="KW-0732">Signal</keyword>
<keyword evidence="4" id="KW-0472">Membrane</keyword>
<dbReference type="Gene3D" id="2.60.40.1730">
    <property type="entry name" value="tricorn interacting facor f3 domain"/>
    <property type="match status" value="1"/>
</dbReference>
<keyword evidence="3 18" id="KW-0031">Aminopeptidase</keyword>
<proteinExistence type="inferred from homology"/>
<dbReference type="PANTHER" id="PTHR11533:SF294">
    <property type="entry name" value="THYROTROPIN-RELEASING HORMONE-DEGRADING ECTOENZYME"/>
    <property type="match status" value="1"/>
</dbReference>
<dbReference type="GO" id="GO:0005886">
    <property type="term" value="C:plasma membrane"/>
    <property type="evidence" value="ECO:0007669"/>
    <property type="project" value="UniProtKB-SubCell"/>
</dbReference>
<dbReference type="SUPFAM" id="SSF63737">
    <property type="entry name" value="Leukotriene A4 hydrolase N-terminal domain"/>
    <property type="match status" value="1"/>
</dbReference>
<evidence type="ECO:0000256" key="9">
    <source>
        <dbReference type="ARBA" id="ARBA00023049"/>
    </source>
</evidence>
<protein>
    <submittedName>
        <fullName evidence="18">AMPE aminopeptidase</fullName>
    </submittedName>
</protein>